<dbReference type="EMBL" id="JAUTXU010000227">
    <property type="protein sequence ID" value="KAK3697367.1"/>
    <property type="molecule type" value="Genomic_DNA"/>
</dbReference>
<evidence type="ECO:0000313" key="1">
    <source>
        <dbReference type="EMBL" id="KAK3697367.1"/>
    </source>
</evidence>
<name>A0ACC3MJP5_9PEZI</name>
<sequence length="395" mass="43644">MAYSSQFSPPAAYAAPQQKRQGLRSMLFNKACDFIAQSLEEAERTASQRHLSAQPATTSLPSPPILPARTTKPTVSNFQTGFLARIGESATWNTVRNSDFSIKVPAAAFKNGPTSENQYAFSVAAFPGSELIIGIYPMYSGDTCDDYIERQSGDFLNRAMIWQYYMSTFRDPIFSQAAVSAATHTATMHLHRKDYTDGVPGHIYTVILRPRGLTGLGLRVQVEGLSTTESSNAARSVALEIGRTAMFNPTFNSHNQAVGVYGRSNKETFSSYYSSTIATFKTKLWLFGDGIYLLDKHDKMDHSAFLSLGGRSWDRARETGCWTVEGFAPQKVKLVKADDGAVKEWSFQGPAGDGRQSINWIMEFERRVKAREYWDVVSYGETHGGGSAAQLNTCD</sequence>
<dbReference type="Proteomes" id="UP001281147">
    <property type="component" value="Unassembled WGS sequence"/>
</dbReference>
<evidence type="ECO:0000313" key="2">
    <source>
        <dbReference type="Proteomes" id="UP001281147"/>
    </source>
</evidence>
<accession>A0ACC3MJP5</accession>
<protein>
    <submittedName>
        <fullName evidence="1">Uncharacterized protein</fullName>
    </submittedName>
</protein>
<comment type="caution">
    <text evidence="1">The sequence shown here is derived from an EMBL/GenBank/DDBJ whole genome shotgun (WGS) entry which is preliminary data.</text>
</comment>
<proteinExistence type="predicted"/>
<keyword evidence="2" id="KW-1185">Reference proteome</keyword>
<gene>
    <name evidence="1" type="ORF">LTR37_017512</name>
</gene>
<reference evidence="1" key="1">
    <citation type="submission" date="2023-07" db="EMBL/GenBank/DDBJ databases">
        <title>Black Yeasts Isolated from many extreme environments.</title>
        <authorList>
            <person name="Coleine C."/>
            <person name="Stajich J.E."/>
            <person name="Selbmann L."/>
        </authorList>
    </citation>
    <scope>NUCLEOTIDE SEQUENCE</scope>
    <source>
        <strain evidence="1">CCFEE 5714</strain>
    </source>
</reference>
<organism evidence="1 2">
    <name type="scientific">Vermiconidia calcicola</name>
    <dbReference type="NCBI Taxonomy" id="1690605"/>
    <lineage>
        <taxon>Eukaryota</taxon>
        <taxon>Fungi</taxon>
        <taxon>Dikarya</taxon>
        <taxon>Ascomycota</taxon>
        <taxon>Pezizomycotina</taxon>
        <taxon>Dothideomycetes</taxon>
        <taxon>Dothideomycetidae</taxon>
        <taxon>Mycosphaerellales</taxon>
        <taxon>Extremaceae</taxon>
        <taxon>Vermiconidia</taxon>
    </lineage>
</organism>